<dbReference type="InterPro" id="IPR011101">
    <property type="entry name" value="DUF5131"/>
</dbReference>
<dbReference type="EMBL" id="CU459003">
    <property type="protein sequence ID" value="CAM77430.1"/>
    <property type="molecule type" value="Genomic_DNA"/>
</dbReference>
<name>A4U3H3_9PROT</name>
<feature type="compositionally biased region" description="Basic and acidic residues" evidence="1">
    <location>
        <begin position="302"/>
        <end position="325"/>
    </location>
</feature>
<organism evidence="2">
    <name type="scientific">Magnetospirillum gryphiswaldense</name>
    <dbReference type="NCBI Taxonomy" id="55518"/>
    <lineage>
        <taxon>Bacteria</taxon>
        <taxon>Pseudomonadati</taxon>
        <taxon>Pseudomonadota</taxon>
        <taxon>Alphaproteobacteria</taxon>
        <taxon>Rhodospirillales</taxon>
        <taxon>Rhodospirillaceae</taxon>
        <taxon>Magnetospirillum</taxon>
    </lineage>
</organism>
<evidence type="ECO:0000256" key="1">
    <source>
        <dbReference type="SAM" id="MobiDB-lite"/>
    </source>
</evidence>
<evidence type="ECO:0000313" key="2">
    <source>
        <dbReference type="EMBL" id="CAM77430.1"/>
    </source>
</evidence>
<feature type="region of interest" description="Disordered" evidence="1">
    <location>
        <begin position="275"/>
        <end position="325"/>
    </location>
</feature>
<dbReference type="AlphaFoldDB" id="A4U3H3"/>
<gene>
    <name evidence="2" type="ORF">MGR_2011</name>
</gene>
<sequence length="384" mass="43100">MARTTGINWTTATWNPWRGCTIWSPGCHRCYAKAQVEAQSRGAIKWGKAGVGNRVRTATWADPPKWNREAQATGERIFVFTASLADIFDDHPDIQTAWRDEFWDLIRSCPSLTWLLLTKRPDNAYLPNDWGPEGWPNVWIGASVESQPFTDRIDHLLAIPAPVHFLSCEPLLGPVELAPWLGNTSDKVSWVICAGEKTSHDKADPSRRLHLAWAKKIRDDCAATGAHYWFKQWGNFDADGKLVGAKTAGDRLEDAQHRERPAPLTPVKIVSIKDTDSSRRLSVSSDDTKEVLQPPTRPGRKPVGDRPMTDDERRAKSRFDRAAKSVAKSDTKLLDQIIGRLRKVSDPRKREALRSAIRAATAPAYVSRTDPIAPQPRPKKKTRP</sequence>
<reference evidence="2" key="1">
    <citation type="journal article" date="2007" name="J. Bacteriol.">
        <title>Comparative genome analysis of four magnetotactic bacteria reveals a complex set of group-specific genes implicated in magnetosome biomineralization and function.</title>
        <authorList>
            <person name="Richter M."/>
            <person name="Kube M."/>
            <person name="Bazylinski D.A."/>
            <person name="Lombardot T."/>
            <person name="Gloeckner F.O."/>
            <person name="Reinhardt R."/>
            <person name="Schueler D."/>
        </authorList>
    </citation>
    <scope>NUCLEOTIDE SEQUENCE</scope>
    <source>
        <strain evidence="2">MSR-1</strain>
    </source>
</reference>
<dbReference type="Pfam" id="PF07505">
    <property type="entry name" value="DUF5131"/>
    <property type="match status" value="1"/>
</dbReference>
<protein>
    <submittedName>
        <fullName evidence="2">Phage Gp37Gp68</fullName>
    </submittedName>
</protein>
<proteinExistence type="predicted"/>
<accession>A4U3H3</accession>
<feature type="region of interest" description="Disordered" evidence="1">
    <location>
        <begin position="361"/>
        <end position="384"/>
    </location>
</feature>
<dbReference type="RefSeq" id="WP_106003194.1">
    <property type="nucleotide sequence ID" value="NZ_CP027527.1"/>
</dbReference>